<keyword evidence="1" id="KW-1133">Transmembrane helix</keyword>
<evidence type="ECO:0000256" key="1">
    <source>
        <dbReference type="SAM" id="Phobius"/>
    </source>
</evidence>
<reference evidence="3 4" key="1">
    <citation type="journal article" date="2019" name="Int. J. Syst. Evol. Microbiol.">
        <title>The Global Catalogue of Microorganisms (GCM) 10K type strain sequencing project: providing services to taxonomists for standard genome sequencing and annotation.</title>
        <authorList>
            <consortium name="The Broad Institute Genomics Platform"/>
            <consortium name="The Broad Institute Genome Sequencing Center for Infectious Disease"/>
            <person name="Wu L."/>
            <person name="Ma J."/>
        </authorList>
    </citation>
    <scope>NUCLEOTIDE SEQUENCE [LARGE SCALE GENOMIC DNA]</scope>
    <source>
        <strain evidence="3 4">JCM 9383</strain>
    </source>
</reference>
<dbReference type="Proteomes" id="UP001500979">
    <property type="component" value="Unassembled WGS sequence"/>
</dbReference>
<feature type="transmembrane region" description="Helical" evidence="1">
    <location>
        <begin position="120"/>
        <end position="136"/>
    </location>
</feature>
<keyword evidence="4" id="KW-1185">Reference proteome</keyword>
<dbReference type="EMBL" id="BAAAUX010000006">
    <property type="protein sequence ID" value="GAA2781402.1"/>
    <property type="molecule type" value="Genomic_DNA"/>
</dbReference>
<accession>A0ABN3V823</accession>
<evidence type="ECO:0000313" key="3">
    <source>
        <dbReference type="EMBL" id="GAA2781402.1"/>
    </source>
</evidence>
<feature type="transmembrane region" description="Helical" evidence="1">
    <location>
        <begin position="96"/>
        <end position="114"/>
    </location>
</feature>
<dbReference type="InterPro" id="IPR012551">
    <property type="entry name" value="DUF1707_SHOCT-like"/>
</dbReference>
<feature type="domain" description="DUF1707" evidence="2">
    <location>
        <begin position="24"/>
        <end position="76"/>
    </location>
</feature>
<proteinExistence type="predicted"/>
<evidence type="ECO:0000313" key="4">
    <source>
        <dbReference type="Proteomes" id="UP001500979"/>
    </source>
</evidence>
<gene>
    <name evidence="3" type="ORF">GCM10010470_14170</name>
</gene>
<dbReference type="Pfam" id="PF08044">
    <property type="entry name" value="DUF1707"/>
    <property type="match status" value="1"/>
</dbReference>
<keyword evidence="1" id="KW-0472">Membrane</keyword>
<sequence>MPGGTGVTAHPAAYDENVSRRRNVRVGDSERERAMALLGEHMSAGRLEIDEYDQRCQQAAVARYRSDLDALFTDLPAPRPHDELPAPGRKLPSPRAANVVFVLCLSSLLVFLAVVTRSPLFVLLFVLAAVVLFGRVRR</sequence>
<protein>
    <recommendedName>
        <fullName evidence="2">DUF1707 domain-containing protein</fullName>
    </recommendedName>
</protein>
<comment type="caution">
    <text evidence="3">The sequence shown here is derived from an EMBL/GenBank/DDBJ whole genome shotgun (WGS) entry which is preliminary data.</text>
</comment>
<evidence type="ECO:0000259" key="2">
    <source>
        <dbReference type="Pfam" id="PF08044"/>
    </source>
</evidence>
<keyword evidence="1" id="KW-0812">Transmembrane</keyword>
<name>A0ABN3V823_9PSEU</name>
<organism evidence="3 4">
    <name type="scientific">Saccharopolyspora taberi</name>
    <dbReference type="NCBI Taxonomy" id="60895"/>
    <lineage>
        <taxon>Bacteria</taxon>
        <taxon>Bacillati</taxon>
        <taxon>Actinomycetota</taxon>
        <taxon>Actinomycetes</taxon>
        <taxon>Pseudonocardiales</taxon>
        <taxon>Pseudonocardiaceae</taxon>
        <taxon>Saccharopolyspora</taxon>
    </lineage>
</organism>